<dbReference type="Proteomes" id="UP001159364">
    <property type="component" value="Linkage Group LG03"/>
</dbReference>
<dbReference type="Pfam" id="PF13812">
    <property type="entry name" value="PPR_3"/>
    <property type="match status" value="1"/>
</dbReference>
<dbReference type="PANTHER" id="PTHR47939:SF11">
    <property type="entry name" value="TETRATRICOPEPTIDE-LIKE HELICAL DOMAIN SUPERFAMILY"/>
    <property type="match status" value="1"/>
</dbReference>
<feature type="repeat" description="PPR" evidence="3">
    <location>
        <begin position="248"/>
        <end position="282"/>
    </location>
</feature>
<dbReference type="Pfam" id="PF01535">
    <property type="entry name" value="PPR"/>
    <property type="match status" value="3"/>
</dbReference>
<accession>A0AAV8TV49</accession>
<organism evidence="4 5">
    <name type="scientific">Erythroxylum novogranatense</name>
    <dbReference type="NCBI Taxonomy" id="1862640"/>
    <lineage>
        <taxon>Eukaryota</taxon>
        <taxon>Viridiplantae</taxon>
        <taxon>Streptophyta</taxon>
        <taxon>Embryophyta</taxon>
        <taxon>Tracheophyta</taxon>
        <taxon>Spermatophyta</taxon>
        <taxon>Magnoliopsida</taxon>
        <taxon>eudicotyledons</taxon>
        <taxon>Gunneridae</taxon>
        <taxon>Pentapetalae</taxon>
        <taxon>rosids</taxon>
        <taxon>fabids</taxon>
        <taxon>Malpighiales</taxon>
        <taxon>Erythroxylaceae</taxon>
        <taxon>Erythroxylum</taxon>
    </lineage>
</organism>
<reference evidence="4 5" key="1">
    <citation type="submission" date="2021-09" db="EMBL/GenBank/DDBJ databases">
        <title>Genomic insights and catalytic innovation underlie evolution of tropane alkaloids biosynthesis.</title>
        <authorList>
            <person name="Wang Y.-J."/>
            <person name="Tian T."/>
            <person name="Huang J.-P."/>
            <person name="Huang S.-X."/>
        </authorList>
    </citation>
    <scope>NUCLEOTIDE SEQUENCE [LARGE SCALE GENOMIC DNA]</scope>
    <source>
        <strain evidence="4">KIB-2018</strain>
        <tissue evidence="4">Leaf</tissue>
    </source>
</reference>
<dbReference type="InterPro" id="IPR050667">
    <property type="entry name" value="PPR-containing_protein"/>
</dbReference>
<gene>
    <name evidence="4" type="ORF">K2173_009041</name>
</gene>
<evidence type="ECO:0000256" key="1">
    <source>
        <dbReference type="ARBA" id="ARBA00007626"/>
    </source>
</evidence>
<evidence type="ECO:0000256" key="3">
    <source>
        <dbReference type="PROSITE-ProRule" id="PRU00708"/>
    </source>
</evidence>
<proteinExistence type="inferred from homology"/>
<dbReference type="Pfam" id="PF13041">
    <property type="entry name" value="PPR_2"/>
    <property type="match status" value="1"/>
</dbReference>
<evidence type="ECO:0000313" key="4">
    <source>
        <dbReference type="EMBL" id="KAJ8769959.1"/>
    </source>
</evidence>
<comment type="caution">
    <text evidence="4">The sequence shown here is derived from an EMBL/GenBank/DDBJ whole genome shotgun (WGS) entry which is preliminary data.</text>
</comment>
<protein>
    <recommendedName>
        <fullName evidence="6">Pentatricopeptide repeat-containing protein</fullName>
    </recommendedName>
</protein>
<dbReference type="PANTHER" id="PTHR47939">
    <property type="entry name" value="MEMBRANE-ASSOCIATED SALT-INDUCIBLE PROTEIN-LIKE"/>
    <property type="match status" value="1"/>
</dbReference>
<feature type="repeat" description="PPR" evidence="3">
    <location>
        <begin position="319"/>
        <end position="353"/>
    </location>
</feature>
<sequence>MASSFIFKKDHALLCLISQSLFPKSISTQTTTPFPSFRALKSAIRSESNPEKLAEIFRQSAHYPTFLRHRPIFHLSIRKLARANRADLVDGLLQSLQKDCPFVKSEGFWIRLVMLYSSTGMVDQAAQTLTRYSQMNLFDMSEKSLCAILSAYINNGMFDKVHQLFDTMPKTLGVVPGVVSNNLVLKAFVKEKKIECARGWIEKMEKDGSVLPNIDSYNILLGAYLKNGNKNEFDAVVKKVSNKGMESNLTTYNFRILRLCKDKECVRAKKLLDEMVSKGLKPNSATYNYIIDGFSSLGDFASAMKVVERMVSEGYASPCSFTYNTLLWSMVKEGEFGLALDVSKEIVRRKWVPPFGAMEGLVRGLVEMSRVEEAKEVVEKMKKMLRGDAIQSWDKIEVALRL</sequence>
<keyword evidence="2" id="KW-0677">Repeat</keyword>
<feature type="repeat" description="PPR" evidence="3">
    <location>
        <begin position="213"/>
        <end position="247"/>
    </location>
</feature>
<dbReference type="InterPro" id="IPR002885">
    <property type="entry name" value="PPR_rpt"/>
</dbReference>
<feature type="repeat" description="PPR" evidence="3">
    <location>
        <begin position="283"/>
        <end position="317"/>
    </location>
</feature>
<keyword evidence="5" id="KW-1185">Reference proteome</keyword>
<dbReference type="EMBL" id="JAIWQS010000003">
    <property type="protein sequence ID" value="KAJ8769959.1"/>
    <property type="molecule type" value="Genomic_DNA"/>
</dbReference>
<dbReference type="SUPFAM" id="SSF81901">
    <property type="entry name" value="HCP-like"/>
    <property type="match status" value="1"/>
</dbReference>
<dbReference type="InterPro" id="IPR011990">
    <property type="entry name" value="TPR-like_helical_dom_sf"/>
</dbReference>
<evidence type="ECO:0008006" key="6">
    <source>
        <dbReference type="Google" id="ProtNLM"/>
    </source>
</evidence>
<evidence type="ECO:0000256" key="2">
    <source>
        <dbReference type="ARBA" id="ARBA00022737"/>
    </source>
</evidence>
<evidence type="ECO:0000313" key="5">
    <source>
        <dbReference type="Proteomes" id="UP001159364"/>
    </source>
</evidence>
<name>A0AAV8TV49_9ROSI</name>
<dbReference type="AlphaFoldDB" id="A0AAV8TV49"/>
<dbReference type="NCBIfam" id="TIGR00756">
    <property type="entry name" value="PPR"/>
    <property type="match status" value="4"/>
</dbReference>
<dbReference type="Gene3D" id="1.25.40.10">
    <property type="entry name" value="Tetratricopeptide repeat domain"/>
    <property type="match status" value="2"/>
</dbReference>
<comment type="similarity">
    <text evidence="1">Belongs to the PPR family. P subfamily.</text>
</comment>
<dbReference type="PROSITE" id="PS51375">
    <property type="entry name" value="PPR"/>
    <property type="match status" value="4"/>
</dbReference>